<dbReference type="PROSITE" id="PS51388">
    <property type="entry name" value="GED"/>
    <property type="match status" value="1"/>
</dbReference>
<dbReference type="InterPro" id="IPR022812">
    <property type="entry name" value="Dynamin"/>
</dbReference>
<dbReference type="InterPro" id="IPR045063">
    <property type="entry name" value="Dynamin_N"/>
</dbReference>
<dbReference type="InterPro" id="IPR003130">
    <property type="entry name" value="GED"/>
</dbReference>
<evidence type="ECO:0000256" key="1">
    <source>
        <dbReference type="ARBA" id="ARBA00022741"/>
    </source>
</evidence>
<dbReference type="GO" id="GO:0005737">
    <property type="term" value="C:cytoplasm"/>
    <property type="evidence" value="ECO:0007669"/>
    <property type="project" value="TreeGrafter"/>
</dbReference>
<keyword evidence="8" id="KW-1185">Reference proteome</keyword>
<dbReference type="OMA" id="QEVFRMA"/>
<evidence type="ECO:0000313" key="8">
    <source>
        <dbReference type="Proteomes" id="UP000602510"/>
    </source>
</evidence>
<proteinExistence type="predicted"/>
<keyword evidence="3" id="KW-0175">Coiled coil</keyword>
<dbReference type="AlphaFoldDB" id="A0A833T4X3"/>
<dbReference type="EMBL" id="JAACNO010001647">
    <property type="protein sequence ID" value="KAF4138660.1"/>
    <property type="molecule type" value="Genomic_DNA"/>
</dbReference>
<evidence type="ECO:0000259" key="5">
    <source>
        <dbReference type="PROSITE" id="PS51718"/>
    </source>
</evidence>
<protein>
    <submittedName>
        <fullName evidence="6 7">Dynamin GTPase effector domain-containing protein</fullName>
    </submittedName>
</protein>
<dbReference type="CDD" id="cd08771">
    <property type="entry name" value="DLP_1"/>
    <property type="match status" value="1"/>
</dbReference>
<evidence type="ECO:0000313" key="7">
    <source>
        <dbReference type="EMBL" id="KAF4138660.1"/>
    </source>
</evidence>
<feature type="domain" description="GED" evidence="4">
    <location>
        <begin position="648"/>
        <end position="733"/>
    </location>
</feature>
<feature type="domain" description="Dynamin-type G" evidence="5">
    <location>
        <begin position="58"/>
        <end position="338"/>
    </location>
</feature>
<name>A0A833T4X3_PHYIN</name>
<organism evidence="6 8">
    <name type="scientific">Phytophthora infestans</name>
    <name type="common">Potato late blight agent</name>
    <name type="synonym">Botrytis infestans</name>
    <dbReference type="NCBI Taxonomy" id="4787"/>
    <lineage>
        <taxon>Eukaryota</taxon>
        <taxon>Sar</taxon>
        <taxon>Stramenopiles</taxon>
        <taxon>Oomycota</taxon>
        <taxon>Peronosporomycetes</taxon>
        <taxon>Peronosporales</taxon>
        <taxon>Peronosporaceae</taxon>
        <taxon>Phytophthora</taxon>
    </lineage>
</organism>
<accession>A0A833T4X3</accession>
<dbReference type="PANTHER" id="PTHR11566:SF21">
    <property type="entry name" value="DYNAMIN RELATED PROTEIN 1, ISOFORM A"/>
    <property type="match status" value="1"/>
</dbReference>
<dbReference type="Gene3D" id="1.20.120.1240">
    <property type="entry name" value="Dynamin, middle domain"/>
    <property type="match status" value="1"/>
</dbReference>
<dbReference type="Pfam" id="PF01031">
    <property type="entry name" value="Dynamin_M"/>
    <property type="match status" value="1"/>
</dbReference>
<dbReference type="InterPro" id="IPR001401">
    <property type="entry name" value="Dynamin_GTPase"/>
</dbReference>
<reference evidence="6" key="1">
    <citation type="submission" date="2020-04" db="EMBL/GenBank/DDBJ databases">
        <title>Hybrid Assembly of Korean Phytophthora infestans isolates.</title>
        <authorList>
            <person name="Prokchorchik M."/>
            <person name="Lee Y."/>
            <person name="Seo J."/>
            <person name="Cho J.-H."/>
            <person name="Park Y.-E."/>
            <person name="Jang D.-C."/>
            <person name="Im J.-S."/>
            <person name="Choi J.-G."/>
            <person name="Park H.-J."/>
            <person name="Lee G.-B."/>
            <person name="Lee Y.-G."/>
            <person name="Hong S.-Y."/>
            <person name="Cho K."/>
            <person name="Sohn K.H."/>
        </authorList>
    </citation>
    <scope>NUCLEOTIDE SEQUENCE</scope>
    <source>
        <strain evidence="6">KR_1_A1</strain>
        <strain evidence="7">KR_2_A2</strain>
    </source>
</reference>
<dbReference type="InterPro" id="IPR027417">
    <property type="entry name" value="P-loop_NTPase"/>
</dbReference>
<dbReference type="Proteomes" id="UP000602510">
    <property type="component" value="Unassembled WGS sequence"/>
</dbReference>
<evidence type="ECO:0000256" key="2">
    <source>
        <dbReference type="ARBA" id="ARBA00023134"/>
    </source>
</evidence>
<dbReference type="Pfam" id="PF00350">
    <property type="entry name" value="Dynamin_N"/>
    <property type="match status" value="1"/>
</dbReference>
<feature type="coiled-coil region" evidence="3">
    <location>
        <begin position="698"/>
        <end position="732"/>
    </location>
</feature>
<dbReference type="PRINTS" id="PR00195">
    <property type="entry name" value="DYNAMIN"/>
</dbReference>
<evidence type="ECO:0000256" key="3">
    <source>
        <dbReference type="SAM" id="Coils"/>
    </source>
</evidence>
<dbReference type="SUPFAM" id="SSF52540">
    <property type="entry name" value="P-loop containing nucleoside triphosphate hydrolases"/>
    <property type="match status" value="1"/>
</dbReference>
<dbReference type="PANTHER" id="PTHR11566">
    <property type="entry name" value="DYNAMIN"/>
    <property type="match status" value="1"/>
</dbReference>
<dbReference type="GO" id="GO:0016020">
    <property type="term" value="C:membrane"/>
    <property type="evidence" value="ECO:0007669"/>
    <property type="project" value="TreeGrafter"/>
</dbReference>
<keyword evidence="2" id="KW-0342">GTP-binding</keyword>
<dbReference type="Proteomes" id="UP000704712">
    <property type="component" value="Unassembled WGS sequence"/>
</dbReference>
<dbReference type="Gene3D" id="3.40.50.300">
    <property type="entry name" value="P-loop containing nucleotide triphosphate hydrolases"/>
    <property type="match status" value="1"/>
</dbReference>
<dbReference type="GO" id="GO:0008017">
    <property type="term" value="F:microtubule binding"/>
    <property type="evidence" value="ECO:0007669"/>
    <property type="project" value="TreeGrafter"/>
</dbReference>
<dbReference type="GO" id="GO:0005874">
    <property type="term" value="C:microtubule"/>
    <property type="evidence" value="ECO:0007669"/>
    <property type="project" value="TreeGrafter"/>
</dbReference>
<sequence>MASLLSFLNAPSQAHATGNTDHWPKMANIVKNGLFAHVKAQEERKLVDKLRDIGLGQYIELPQIAVMGDTSSGKSSLLSALSGVSFPSNDQLTTRCPTQLNLTRADAFRGTVRLIRFQSNSDSDEGEEKKDLKRLEDVPDAIIKLTQKLVDEGQSISDDQIVIEMCGPELPNLTLTDLPGLVRTVDDHEDQDIIPRVRQMVNRFMKQERTVIIAVVPANVDMHNTEILQAAQEADPDGTRTIAVVTKLDLVDAGAELSVHELLLNKKKKMRLGYHAVKCRNQRELTKGTSIEKGLANEMTFFGQHEYWSRLPAHLWGVQRLTDRLVAILQDNIRRSLPQVVTEISARIAETQKSLSSLGTPLETPGAQRQQFGKWVDQYLRLMEASMDGRYELLPTSVKPGDAVAGNKNARLRAVLRAEEAAFQESISKTKDHVTGAKSSKLQEEVAVGDFVQCEIDGIWRSGRAKEINGTDICCHELNQWKSKKHWRFDEMAVLKQFIRENRGDELAIFTSYQVFCNLFRQCVDKWAPPTEKLLGVYRSQTKVVSDFVSTEVHASSRVVQFIQSAAADVLDRVVDAAHHEMDILLSAEGRPYTQDERLFADLDQQRLQALQEHVKTAVRADTAGRVLLSDVMKAVQAVTLSAEDREAHEMQAALQAYLNVAVPRFVDAVPMRLNDLVLRKFVTEMTNELNGLTDEKLARLMQDSEHIMTERRQLKDELACLANAKKEIELAC</sequence>
<dbReference type="GO" id="GO:0003924">
    <property type="term" value="F:GTPase activity"/>
    <property type="evidence" value="ECO:0007669"/>
    <property type="project" value="InterPro"/>
</dbReference>
<comment type="caution">
    <text evidence="6">The sequence shown here is derived from an EMBL/GenBank/DDBJ whole genome shotgun (WGS) entry which is preliminary data.</text>
</comment>
<dbReference type="InterPro" id="IPR020850">
    <property type="entry name" value="GED_dom"/>
</dbReference>
<dbReference type="Pfam" id="PF02212">
    <property type="entry name" value="GED"/>
    <property type="match status" value="1"/>
</dbReference>
<gene>
    <name evidence="6" type="ORF">GN244_ATG08245</name>
    <name evidence="7" type="ORF">GN958_ATG12165</name>
</gene>
<dbReference type="InterPro" id="IPR030381">
    <property type="entry name" value="G_DYNAMIN_dom"/>
</dbReference>
<dbReference type="GO" id="GO:0005525">
    <property type="term" value="F:GTP binding"/>
    <property type="evidence" value="ECO:0007669"/>
    <property type="project" value="InterPro"/>
</dbReference>
<dbReference type="PROSITE" id="PS51718">
    <property type="entry name" value="G_DYNAMIN_2"/>
    <property type="match status" value="1"/>
</dbReference>
<evidence type="ECO:0000313" key="6">
    <source>
        <dbReference type="EMBL" id="KAF4039600.1"/>
    </source>
</evidence>
<keyword evidence="1" id="KW-0547">Nucleotide-binding</keyword>
<dbReference type="EMBL" id="WSZM01000172">
    <property type="protein sequence ID" value="KAF4039600.1"/>
    <property type="molecule type" value="Genomic_DNA"/>
</dbReference>
<dbReference type="SMART" id="SM00053">
    <property type="entry name" value="DYNc"/>
    <property type="match status" value="1"/>
</dbReference>
<dbReference type="InterPro" id="IPR000375">
    <property type="entry name" value="Dynamin_stalk"/>
</dbReference>
<evidence type="ECO:0000259" key="4">
    <source>
        <dbReference type="PROSITE" id="PS51388"/>
    </source>
</evidence>